<keyword evidence="1" id="KW-0678">Repressor</keyword>
<dbReference type="InterPro" id="IPR010982">
    <property type="entry name" value="Lambda_DNA-bd_dom_sf"/>
</dbReference>
<dbReference type="InterPro" id="IPR046335">
    <property type="entry name" value="LacI/GalR-like_sensor"/>
</dbReference>
<feature type="domain" description="HTH lacI-type" evidence="5">
    <location>
        <begin position="9"/>
        <end position="65"/>
    </location>
</feature>
<accession>A0ABX0DG89</accession>
<dbReference type="Proteomes" id="UP000479226">
    <property type="component" value="Unassembled WGS sequence"/>
</dbReference>
<organism evidence="6 7">
    <name type="scientific">Arthrobacter silviterrae</name>
    <dbReference type="NCBI Taxonomy" id="2026658"/>
    <lineage>
        <taxon>Bacteria</taxon>
        <taxon>Bacillati</taxon>
        <taxon>Actinomycetota</taxon>
        <taxon>Actinomycetes</taxon>
        <taxon>Micrococcales</taxon>
        <taxon>Micrococcaceae</taxon>
        <taxon>Arthrobacter</taxon>
    </lineage>
</organism>
<dbReference type="Pfam" id="PF00356">
    <property type="entry name" value="LacI"/>
    <property type="match status" value="1"/>
</dbReference>
<protein>
    <submittedName>
        <fullName evidence="6">Substrate-binding domain-containing protein</fullName>
    </submittedName>
</protein>
<dbReference type="PANTHER" id="PTHR30146">
    <property type="entry name" value="LACI-RELATED TRANSCRIPTIONAL REPRESSOR"/>
    <property type="match status" value="1"/>
</dbReference>
<dbReference type="PANTHER" id="PTHR30146:SF148">
    <property type="entry name" value="HTH-TYPE TRANSCRIPTIONAL REPRESSOR PURR-RELATED"/>
    <property type="match status" value="1"/>
</dbReference>
<dbReference type="EMBL" id="JAAKZI010000030">
    <property type="protein sequence ID" value="NGN84795.1"/>
    <property type="molecule type" value="Genomic_DNA"/>
</dbReference>
<evidence type="ECO:0000313" key="6">
    <source>
        <dbReference type="EMBL" id="NGN84795.1"/>
    </source>
</evidence>
<dbReference type="SMART" id="SM00354">
    <property type="entry name" value="HTH_LACI"/>
    <property type="match status" value="1"/>
</dbReference>
<keyword evidence="4" id="KW-0804">Transcription</keyword>
<dbReference type="SUPFAM" id="SSF47413">
    <property type="entry name" value="lambda repressor-like DNA-binding domains"/>
    <property type="match status" value="1"/>
</dbReference>
<evidence type="ECO:0000313" key="7">
    <source>
        <dbReference type="Proteomes" id="UP000479226"/>
    </source>
</evidence>
<reference evidence="6 7" key="1">
    <citation type="submission" date="2020-02" db="EMBL/GenBank/DDBJ databases">
        <title>Genome sequence of the type strain DSM 27180 of Arthrobacter silviterrae.</title>
        <authorList>
            <person name="Gao J."/>
            <person name="Sun J."/>
        </authorList>
    </citation>
    <scope>NUCLEOTIDE SEQUENCE [LARGE SCALE GENOMIC DNA]</scope>
    <source>
        <strain evidence="6 7">DSM 27180</strain>
    </source>
</reference>
<evidence type="ECO:0000256" key="3">
    <source>
        <dbReference type="ARBA" id="ARBA00023125"/>
    </source>
</evidence>
<dbReference type="PROSITE" id="PS50932">
    <property type="entry name" value="HTH_LACI_2"/>
    <property type="match status" value="1"/>
</dbReference>
<dbReference type="SUPFAM" id="SSF53822">
    <property type="entry name" value="Periplasmic binding protein-like I"/>
    <property type="match status" value="1"/>
</dbReference>
<comment type="caution">
    <text evidence="6">The sequence shown here is derived from an EMBL/GenBank/DDBJ whole genome shotgun (WGS) entry which is preliminary data.</text>
</comment>
<dbReference type="CDD" id="cd01392">
    <property type="entry name" value="HTH_LacI"/>
    <property type="match status" value="1"/>
</dbReference>
<name>A0ABX0DG89_9MICC</name>
<gene>
    <name evidence="6" type="ORF">G6N77_15215</name>
</gene>
<keyword evidence="2" id="KW-0805">Transcription regulation</keyword>
<dbReference type="RefSeq" id="WP_165183023.1">
    <property type="nucleotide sequence ID" value="NZ_JAAKZI010000030.1"/>
</dbReference>
<dbReference type="Gene3D" id="3.40.50.2300">
    <property type="match status" value="2"/>
</dbReference>
<dbReference type="PROSITE" id="PS00356">
    <property type="entry name" value="HTH_LACI_1"/>
    <property type="match status" value="1"/>
</dbReference>
<dbReference type="Pfam" id="PF13377">
    <property type="entry name" value="Peripla_BP_3"/>
    <property type="match status" value="1"/>
</dbReference>
<evidence type="ECO:0000256" key="4">
    <source>
        <dbReference type="ARBA" id="ARBA00023163"/>
    </source>
</evidence>
<dbReference type="InterPro" id="IPR000843">
    <property type="entry name" value="HTH_LacI"/>
</dbReference>
<dbReference type="InterPro" id="IPR028082">
    <property type="entry name" value="Peripla_BP_I"/>
</dbReference>
<proteinExistence type="predicted"/>
<evidence type="ECO:0000259" key="5">
    <source>
        <dbReference type="PROSITE" id="PS50932"/>
    </source>
</evidence>
<dbReference type="CDD" id="cd06288">
    <property type="entry name" value="PBP1_sucrose_transcription_regulator"/>
    <property type="match status" value="1"/>
</dbReference>
<sequence length="345" mass="36989">MNEPLRAKVTMLDVANHAKVSRTTVSFVLSGNTDAGISDETRLRVQKAVSELGYRPNASARALASKESKLYGLITEIVTGPYAMDIVRGAQEQAALEGRMLLIASTDGTDKSERKAIEMMLEHRVAGLIYATAWHRGVNLPDTISEVPAVLVHCFDQNGKLPSITPDERAGGHTAAMRLIDAGHRRIGMINLDPTIPAAIGRREGYTFALAQEGIALDEGLIINAGGEADQGYQAAFSLLNAADPPTAIFCATDRMAMGAYDAIKERGLTIGEDVSVIGFDNQELISNYLRPSLTTIALPFREMAALGVRSLAEIASGNYGPVRETLVGCSLIERSSVGVPHRSR</sequence>
<keyword evidence="7" id="KW-1185">Reference proteome</keyword>
<keyword evidence="3" id="KW-0238">DNA-binding</keyword>
<dbReference type="Gene3D" id="1.10.260.40">
    <property type="entry name" value="lambda repressor-like DNA-binding domains"/>
    <property type="match status" value="1"/>
</dbReference>
<evidence type="ECO:0000256" key="1">
    <source>
        <dbReference type="ARBA" id="ARBA00022491"/>
    </source>
</evidence>
<evidence type="ECO:0000256" key="2">
    <source>
        <dbReference type="ARBA" id="ARBA00023015"/>
    </source>
</evidence>